<dbReference type="Pfam" id="PF01425">
    <property type="entry name" value="Amidase"/>
    <property type="match status" value="1"/>
</dbReference>
<evidence type="ECO:0000313" key="4">
    <source>
        <dbReference type="Proteomes" id="UP000013525"/>
    </source>
</evidence>
<feature type="compositionally biased region" description="Low complexity" evidence="1">
    <location>
        <begin position="274"/>
        <end position="286"/>
    </location>
</feature>
<organism evidence="3 4">
    <name type="scientific">Rhodococcus rhodnii LMG 5362</name>
    <dbReference type="NCBI Taxonomy" id="1273125"/>
    <lineage>
        <taxon>Bacteria</taxon>
        <taxon>Bacillati</taxon>
        <taxon>Actinomycetota</taxon>
        <taxon>Actinomycetes</taxon>
        <taxon>Mycobacteriales</taxon>
        <taxon>Nocardiaceae</taxon>
        <taxon>Rhodococcus</taxon>
    </lineage>
</organism>
<proteinExistence type="predicted"/>
<dbReference type="PANTHER" id="PTHR11895:SF169">
    <property type="entry name" value="GLUTAMYL-TRNA(GLN) AMIDOTRANSFERASE"/>
    <property type="match status" value="1"/>
</dbReference>
<dbReference type="Proteomes" id="UP000013525">
    <property type="component" value="Unassembled WGS sequence"/>
</dbReference>
<dbReference type="AlphaFoldDB" id="R7WMU6"/>
<keyword evidence="3" id="KW-0378">Hydrolase</keyword>
<evidence type="ECO:0000256" key="1">
    <source>
        <dbReference type="SAM" id="MobiDB-lite"/>
    </source>
</evidence>
<dbReference type="SUPFAM" id="SSF75304">
    <property type="entry name" value="Amidase signature (AS) enzymes"/>
    <property type="match status" value="1"/>
</dbReference>
<sequence length="294" mass="29711">MSPVDDVVRSRPEVFLAARTDAEIEGDRRAAQGPLAGLRLAVKNNVDVAGFVTTAACPAYASDPAEADAPAVARLRGAGATVVGVTNLDQFATGLVGQRSPYGGVRDARRPDFVSGGSSSGPAVAVALGAADIAIGTDTAGSGRVPAAFQGLVGIKPTLGVVSTEGVVPACPSWDAVTIMARDVDTADAATAAMAGGPGTRAWPANVPLAAPEHARIAVPAELPAMAAGWAEAFDAVVQRFRDGGVAVEPIEFGPFLEAARLLYDGALVAEGTPRSVSSSTATPRSSIRRSERS</sequence>
<name>R7WMU6_9NOCA</name>
<keyword evidence="4" id="KW-1185">Reference proteome</keyword>
<dbReference type="Gene3D" id="1.20.58.1700">
    <property type="match status" value="1"/>
</dbReference>
<dbReference type="Gene3D" id="3.90.1300.10">
    <property type="entry name" value="Amidase signature (AS) domain"/>
    <property type="match status" value="1"/>
</dbReference>
<dbReference type="InterPro" id="IPR023631">
    <property type="entry name" value="Amidase_dom"/>
</dbReference>
<evidence type="ECO:0000259" key="2">
    <source>
        <dbReference type="Pfam" id="PF01425"/>
    </source>
</evidence>
<dbReference type="PATRIC" id="fig|1273125.3.peg.1946"/>
<accession>R7WMU6</accession>
<gene>
    <name evidence="3" type="ORF">Rrhod_2020</name>
</gene>
<dbReference type="InterPro" id="IPR036928">
    <property type="entry name" value="AS_sf"/>
</dbReference>
<dbReference type="EMBL" id="APMY01000063">
    <property type="protein sequence ID" value="EOM76623.1"/>
    <property type="molecule type" value="Genomic_DNA"/>
</dbReference>
<protein>
    <submittedName>
        <fullName evidence="3">Allophanate hydrolase</fullName>
    </submittedName>
</protein>
<reference evidence="3 4" key="1">
    <citation type="journal article" date="2013" name="Genome Announc.">
        <title>Draft Genome Sequence of Rhodococcus rhodnii Strain LMG5362, a Symbiont of Rhodnius prolixus (Hemiptera, Reduviidae, Triatominae), the Principle Vector of Trypanosoma cruzi.</title>
        <authorList>
            <person name="Pachebat J.A."/>
            <person name="van Keulen G."/>
            <person name="Whitten M.M."/>
            <person name="Girdwood S."/>
            <person name="Del Sol R."/>
            <person name="Dyson P.J."/>
            <person name="Facey P.D."/>
        </authorList>
    </citation>
    <scope>NUCLEOTIDE SEQUENCE [LARGE SCALE GENOMIC DNA]</scope>
    <source>
        <strain evidence="3 4">LMG 5362</strain>
    </source>
</reference>
<dbReference type="InterPro" id="IPR000120">
    <property type="entry name" value="Amidase"/>
</dbReference>
<dbReference type="PANTHER" id="PTHR11895">
    <property type="entry name" value="TRANSAMIDASE"/>
    <property type="match status" value="1"/>
</dbReference>
<dbReference type="GO" id="GO:0016787">
    <property type="term" value="F:hydrolase activity"/>
    <property type="evidence" value="ECO:0007669"/>
    <property type="project" value="UniProtKB-KW"/>
</dbReference>
<feature type="domain" description="Amidase" evidence="2">
    <location>
        <begin position="17"/>
        <end position="272"/>
    </location>
</feature>
<comment type="caution">
    <text evidence="3">The sequence shown here is derived from an EMBL/GenBank/DDBJ whole genome shotgun (WGS) entry which is preliminary data.</text>
</comment>
<evidence type="ECO:0000313" key="3">
    <source>
        <dbReference type="EMBL" id="EOM76623.1"/>
    </source>
</evidence>
<dbReference type="eggNOG" id="COG0154">
    <property type="taxonomic scope" value="Bacteria"/>
</dbReference>
<feature type="region of interest" description="Disordered" evidence="1">
    <location>
        <begin position="274"/>
        <end position="294"/>
    </location>
</feature>